<gene>
    <name evidence="2" type="ORF">CAEBREN_25376</name>
</gene>
<reference evidence="3" key="1">
    <citation type="submission" date="2011-07" db="EMBL/GenBank/DDBJ databases">
        <authorList>
            <consortium name="Caenorhabditis brenneri Sequencing and Analysis Consortium"/>
            <person name="Wilson R.K."/>
        </authorList>
    </citation>
    <scope>NUCLEOTIDE SEQUENCE [LARGE SCALE GENOMIC DNA]</scope>
    <source>
        <strain evidence="3">PB2801</strain>
    </source>
</reference>
<dbReference type="OrthoDB" id="194358at2759"/>
<evidence type="ECO:0000313" key="2">
    <source>
        <dbReference type="EMBL" id="EGT47471.1"/>
    </source>
</evidence>
<dbReference type="InParanoid" id="G0MYG7"/>
<feature type="repeat" description="ANK" evidence="1">
    <location>
        <begin position="94"/>
        <end position="126"/>
    </location>
</feature>
<protein>
    <submittedName>
        <fullName evidence="2">Uncharacterized protein</fullName>
    </submittedName>
</protein>
<evidence type="ECO:0000313" key="3">
    <source>
        <dbReference type="Proteomes" id="UP000008068"/>
    </source>
</evidence>
<proteinExistence type="predicted"/>
<name>G0MYG7_CAEBE</name>
<sequence>MANASEEIRRAKEELRMEIQYNPQFSGGQLIRRLSRMDLVKALREPTLVLHERLKDISNMDPEGRKRAHVFMQGIFRDLISVLDITAGKINDDEGNSLLNRVVHSGNREVLEMLIDAGAELDEENHEGQAALEMSILWPRPRLFQFLGSLGCDLYRYTLPRPVEDSLLWRFMDSVPRFKELAVETTGAIGSVFYEAVQNYCKRQVPSMMDLSPIMTIPFCPEPKYHNTHKSLQINMSPDTIHKKGCSIRNAILILPMKYIQEEGRFIVIQDPAPIYKTPCIKPTGVENYRLHDMSNKDNHLNVAPGRFFHCPKLGLENKLTIRIAKNHQFQRCFFAVKLFQFHVVENVSSYCNQPHANHPGFGTCGGGPVVYKRVFH</sequence>
<dbReference type="AlphaFoldDB" id="G0MYG7"/>
<dbReference type="Proteomes" id="UP000008068">
    <property type="component" value="Unassembled WGS sequence"/>
</dbReference>
<keyword evidence="3" id="KW-1185">Reference proteome</keyword>
<dbReference type="PROSITE" id="PS50297">
    <property type="entry name" value="ANK_REP_REGION"/>
    <property type="match status" value="1"/>
</dbReference>
<evidence type="ECO:0000256" key="1">
    <source>
        <dbReference type="PROSITE-ProRule" id="PRU00023"/>
    </source>
</evidence>
<dbReference type="HOGENOM" id="CLU_734103_0_0_1"/>
<dbReference type="EMBL" id="GL379820">
    <property type="protein sequence ID" value="EGT47471.1"/>
    <property type="molecule type" value="Genomic_DNA"/>
</dbReference>
<accession>G0MYG7</accession>
<dbReference type="Gene3D" id="1.25.40.20">
    <property type="entry name" value="Ankyrin repeat-containing domain"/>
    <property type="match status" value="1"/>
</dbReference>
<dbReference type="PROSITE" id="PS50088">
    <property type="entry name" value="ANK_REPEAT"/>
    <property type="match status" value="1"/>
</dbReference>
<dbReference type="InterPro" id="IPR036770">
    <property type="entry name" value="Ankyrin_rpt-contain_sf"/>
</dbReference>
<dbReference type="InterPro" id="IPR002110">
    <property type="entry name" value="Ankyrin_rpt"/>
</dbReference>
<dbReference type="SUPFAM" id="SSF48403">
    <property type="entry name" value="Ankyrin repeat"/>
    <property type="match status" value="1"/>
</dbReference>
<organism evidence="3">
    <name type="scientific">Caenorhabditis brenneri</name>
    <name type="common">Nematode worm</name>
    <dbReference type="NCBI Taxonomy" id="135651"/>
    <lineage>
        <taxon>Eukaryota</taxon>
        <taxon>Metazoa</taxon>
        <taxon>Ecdysozoa</taxon>
        <taxon>Nematoda</taxon>
        <taxon>Chromadorea</taxon>
        <taxon>Rhabditida</taxon>
        <taxon>Rhabditina</taxon>
        <taxon>Rhabditomorpha</taxon>
        <taxon>Rhabditoidea</taxon>
        <taxon>Rhabditidae</taxon>
        <taxon>Peloderinae</taxon>
        <taxon>Caenorhabditis</taxon>
    </lineage>
</organism>
<keyword evidence="1" id="KW-0040">ANK repeat</keyword>